<sequence>MPSHVCYIVPPYLLQGIAESQELGEGERQAAVKCLQHREAFTNHRCERFAALALPRAARNAALQASSQRKSIVPEVLLQNIVDSKDVDDDTKARALKDIERMRHTTSAYQKSITGEDEPKEAEEEEEEEEGTGADVGAASAAKKPKKKPTASGFYRAVHDAKNDEDEDNLPGVAVRVEGQKPVEDEAANAAYDNIGKVLEFYLEKFKWKSIDNRNMHVVSTVHFAEKYENAFWDPERNQMVFGDGDTFLYRFVNCIDVIGHELTHAITEHTSPLEYQGQPGALNEHVSDVFGIMIKQFVENETAEAADWLIGEGCLLPDVKGVALRNMKDPGTAYNDPRFGKDPQPPHMDGYKKVTQDNGGVHLYSGIPNRAFCLASVAFGGYSWEKAGQIWWKTMRSGRVPPRCTFIQFADVTTEVAEEEFGDEAAKIVRAAWNEVGVARKH</sequence>
<evidence type="ECO:0000313" key="10">
    <source>
        <dbReference type="EMBL" id="KAK4466850.1"/>
    </source>
</evidence>
<dbReference type="EMBL" id="MU864929">
    <property type="protein sequence ID" value="KAK4466850.1"/>
    <property type="molecule type" value="Genomic_DNA"/>
</dbReference>
<dbReference type="AlphaFoldDB" id="A0AAV9I4V4"/>
<dbReference type="Gene3D" id="3.10.170.10">
    <property type="match status" value="1"/>
</dbReference>
<evidence type="ECO:0008006" key="12">
    <source>
        <dbReference type="Google" id="ProtNLM"/>
    </source>
</evidence>
<dbReference type="SUPFAM" id="SSF55486">
    <property type="entry name" value="Metalloproteases ('zincins'), catalytic domain"/>
    <property type="match status" value="1"/>
</dbReference>
<dbReference type="InterPro" id="IPR013856">
    <property type="entry name" value="Peptidase_M4_domain"/>
</dbReference>
<dbReference type="GO" id="GO:0004222">
    <property type="term" value="F:metalloendopeptidase activity"/>
    <property type="evidence" value="ECO:0007669"/>
    <property type="project" value="InterPro"/>
</dbReference>
<evidence type="ECO:0000256" key="4">
    <source>
        <dbReference type="ARBA" id="ARBA00022801"/>
    </source>
</evidence>
<keyword evidence="3" id="KW-0479">Metal-binding</keyword>
<dbReference type="Gene3D" id="1.10.390.10">
    <property type="entry name" value="Neutral Protease Domain 2"/>
    <property type="match status" value="1"/>
</dbReference>
<evidence type="ECO:0000259" key="8">
    <source>
        <dbReference type="Pfam" id="PF01447"/>
    </source>
</evidence>
<gene>
    <name evidence="10" type="ORF">QBC42DRAFT_258170</name>
</gene>
<dbReference type="PANTHER" id="PTHR43579:SF1">
    <property type="entry name" value="NEUTRAL METALLOPROTEINASE"/>
    <property type="match status" value="1"/>
</dbReference>
<keyword evidence="5" id="KW-0862">Zinc</keyword>
<dbReference type="PRINTS" id="PR00730">
    <property type="entry name" value="THERMOLYSIN"/>
</dbReference>
<dbReference type="Pfam" id="PF01447">
    <property type="entry name" value="Peptidase_M4"/>
    <property type="match status" value="1"/>
</dbReference>
<reference evidence="10" key="2">
    <citation type="submission" date="2023-06" db="EMBL/GenBank/DDBJ databases">
        <authorList>
            <consortium name="Lawrence Berkeley National Laboratory"/>
            <person name="Mondo S.J."/>
            <person name="Hensen N."/>
            <person name="Bonometti L."/>
            <person name="Westerberg I."/>
            <person name="Brannstrom I.O."/>
            <person name="Guillou S."/>
            <person name="Cros-Aarteil S."/>
            <person name="Calhoun S."/>
            <person name="Haridas S."/>
            <person name="Kuo A."/>
            <person name="Pangilinan J."/>
            <person name="Riley R."/>
            <person name="Labutti K."/>
            <person name="Andreopoulos B."/>
            <person name="Lipzen A."/>
            <person name="Chen C."/>
            <person name="Yanf M."/>
            <person name="Daum C."/>
            <person name="Ng V."/>
            <person name="Clum A."/>
            <person name="Steindorff A."/>
            <person name="Ohm R."/>
            <person name="Martin F."/>
            <person name="Silar P."/>
            <person name="Natvig D."/>
            <person name="Lalanne C."/>
            <person name="Gautier V."/>
            <person name="Ament-Velasquez S.L."/>
            <person name="Kruys A."/>
            <person name="Hutchinson M.I."/>
            <person name="Powell A.J."/>
            <person name="Barry K."/>
            <person name="Miller A.N."/>
            <person name="Grigoriev I.V."/>
            <person name="Debuchy R."/>
            <person name="Gladieux P."/>
            <person name="Thoren M.H."/>
            <person name="Johannesson H."/>
        </authorList>
    </citation>
    <scope>NUCLEOTIDE SEQUENCE</scope>
    <source>
        <strain evidence="10">PSN324</strain>
    </source>
</reference>
<evidence type="ECO:0000256" key="7">
    <source>
        <dbReference type="SAM" id="MobiDB-lite"/>
    </source>
</evidence>
<evidence type="ECO:0000256" key="2">
    <source>
        <dbReference type="ARBA" id="ARBA00022670"/>
    </source>
</evidence>
<dbReference type="GO" id="GO:0006508">
    <property type="term" value="P:proteolysis"/>
    <property type="evidence" value="ECO:0007669"/>
    <property type="project" value="UniProtKB-KW"/>
</dbReference>
<evidence type="ECO:0000256" key="1">
    <source>
        <dbReference type="ARBA" id="ARBA00009388"/>
    </source>
</evidence>
<keyword evidence="2" id="KW-0645">Protease</keyword>
<feature type="domain" description="Peptidase M4 C-terminal" evidence="9">
    <location>
        <begin position="273"/>
        <end position="439"/>
    </location>
</feature>
<evidence type="ECO:0000256" key="5">
    <source>
        <dbReference type="ARBA" id="ARBA00022833"/>
    </source>
</evidence>
<protein>
    <recommendedName>
        <fullName evidence="12">Metalloprotease</fullName>
    </recommendedName>
</protein>
<reference evidence="10" key="1">
    <citation type="journal article" date="2023" name="Mol. Phylogenet. Evol.">
        <title>Genome-scale phylogeny and comparative genomics of the fungal order Sordariales.</title>
        <authorList>
            <person name="Hensen N."/>
            <person name="Bonometti L."/>
            <person name="Westerberg I."/>
            <person name="Brannstrom I.O."/>
            <person name="Guillou S."/>
            <person name="Cros-Aarteil S."/>
            <person name="Calhoun S."/>
            <person name="Haridas S."/>
            <person name="Kuo A."/>
            <person name="Mondo S."/>
            <person name="Pangilinan J."/>
            <person name="Riley R."/>
            <person name="LaButti K."/>
            <person name="Andreopoulos B."/>
            <person name="Lipzen A."/>
            <person name="Chen C."/>
            <person name="Yan M."/>
            <person name="Daum C."/>
            <person name="Ng V."/>
            <person name="Clum A."/>
            <person name="Steindorff A."/>
            <person name="Ohm R.A."/>
            <person name="Martin F."/>
            <person name="Silar P."/>
            <person name="Natvig D.O."/>
            <person name="Lalanne C."/>
            <person name="Gautier V."/>
            <person name="Ament-Velasquez S.L."/>
            <person name="Kruys A."/>
            <person name="Hutchinson M.I."/>
            <person name="Powell A.J."/>
            <person name="Barry K."/>
            <person name="Miller A.N."/>
            <person name="Grigoriev I.V."/>
            <person name="Debuchy R."/>
            <person name="Gladieux P."/>
            <person name="Hiltunen Thoren M."/>
            <person name="Johannesson H."/>
        </authorList>
    </citation>
    <scope>NUCLEOTIDE SEQUENCE</scope>
    <source>
        <strain evidence="10">PSN324</strain>
    </source>
</reference>
<keyword evidence="6" id="KW-0482">Metalloprotease</keyword>
<evidence type="ECO:0000256" key="3">
    <source>
        <dbReference type="ARBA" id="ARBA00022723"/>
    </source>
</evidence>
<comment type="caution">
    <text evidence="10">The sequence shown here is derived from an EMBL/GenBank/DDBJ whole genome shotgun (WGS) entry which is preliminary data.</text>
</comment>
<dbReference type="CDD" id="cd09597">
    <property type="entry name" value="M4_TLP"/>
    <property type="match status" value="1"/>
</dbReference>
<comment type="similarity">
    <text evidence="1">Belongs to the peptidase M4 family.</text>
</comment>
<dbReference type="InterPro" id="IPR027268">
    <property type="entry name" value="Peptidase_M4/M1_CTD_sf"/>
</dbReference>
<dbReference type="PANTHER" id="PTHR43579">
    <property type="match status" value="1"/>
</dbReference>
<name>A0AAV9I4V4_9PEZI</name>
<evidence type="ECO:0000256" key="6">
    <source>
        <dbReference type="ARBA" id="ARBA00023049"/>
    </source>
</evidence>
<dbReference type="GO" id="GO:0046872">
    <property type="term" value="F:metal ion binding"/>
    <property type="evidence" value="ECO:0007669"/>
    <property type="project" value="UniProtKB-KW"/>
</dbReference>
<dbReference type="InterPro" id="IPR023612">
    <property type="entry name" value="Peptidase_M4"/>
</dbReference>
<accession>A0AAV9I4V4</accession>
<evidence type="ECO:0000313" key="11">
    <source>
        <dbReference type="Proteomes" id="UP001321749"/>
    </source>
</evidence>
<proteinExistence type="inferred from homology"/>
<feature type="domain" description="Peptidase M4" evidence="8">
    <location>
        <begin position="161"/>
        <end position="269"/>
    </location>
</feature>
<dbReference type="InterPro" id="IPR052759">
    <property type="entry name" value="Metalloprotease_M4"/>
</dbReference>
<organism evidence="10 11">
    <name type="scientific">Cladorrhinum samala</name>
    <dbReference type="NCBI Taxonomy" id="585594"/>
    <lineage>
        <taxon>Eukaryota</taxon>
        <taxon>Fungi</taxon>
        <taxon>Dikarya</taxon>
        <taxon>Ascomycota</taxon>
        <taxon>Pezizomycotina</taxon>
        <taxon>Sordariomycetes</taxon>
        <taxon>Sordariomycetidae</taxon>
        <taxon>Sordariales</taxon>
        <taxon>Podosporaceae</taxon>
        <taxon>Cladorrhinum</taxon>
    </lineage>
</organism>
<dbReference type="Proteomes" id="UP001321749">
    <property type="component" value="Unassembled WGS sequence"/>
</dbReference>
<evidence type="ECO:0000259" key="9">
    <source>
        <dbReference type="Pfam" id="PF02868"/>
    </source>
</evidence>
<dbReference type="Pfam" id="PF02868">
    <property type="entry name" value="Peptidase_M4_C"/>
    <property type="match status" value="1"/>
</dbReference>
<keyword evidence="11" id="KW-1185">Reference proteome</keyword>
<feature type="compositionally biased region" description="Acidic residues" evidence="7">
    <location>
        <begin position="115"/>
        <end position="132"/>
    </location>
</feature>
<keyword evidence="4" id="KW-0378">Hydrolase</keyword>
<feature type="region of interest" description="Disordered" evidence="7">
    <location>
        <begin position="106"/>
        <end position="151"/>
    </location>
</feature>
<dbReference type="InterPro" id="IPR001570">
    <property type="entry name" value="Peptidase_M4_C_domain"/>
</dbReference>